<evidence type="ECO:0000313" key="1">
    <source>
        <dbReference type="EMBL" id="VEL33186.1"/>
    </source>
</evidence>
<evidence type="ECO:0000313" key="2">
    <source>
        <dbReference type="Proteomes" id="UP000784294"/>
    </source>
</evidence>
<name>A0A448XBW5_9PLAT</name>
<organism evidence="1 2">
    <name type="scientific">Protopolystoma xenopodis</name>
    <dbReference type="NCBI Taxonomy" id="117903"/>
    <lineage>
        <taxon>Eukaryota</taxon>
        <taxon>Metazoa</taxon>
        <taxon>Spiralia</taxon>
        <taxon>Lophotrochozoa</taxon>
        <taxon>Platyhelminthes</taxon>
        <taxon>Monogenea</taxon>
        <taxon>Polyopisthocotylea</taxon>
        <taxon>Polystomatidea</taxon>
        <taxon>Polystomatidae</taxon>
        <taxon>Protopolystoma</taxon>
    </lineage>
</organism>
<accession>A0A448XBW5</accession>
<keyword evidence="2" id="KW-1185">Reference proteome</keyword>
<protein>
    <submittedName>
        <fullName evidence="1">Uncharacterized protein</fullName>
    </submittedName>
</protein>
<dbReference type="AlphaFoldDB" id="A0A448XBW5"/>
<sequence length="148" mass="16276">MSGLASSTRPSGFDHQSQFSCGLDNCSTQLNIFHAPNWSSDPSDFGARQSSKSLWAGCLPLDNYPIIQLTLQFLMGSESLKSFGITTYWVHKLKSNGVNRLSAFPVRKSALHNSALRGPNSSRAGHAIIRIARRSVSIPDNLHSPHRR</sequence>
<dbReference type="EMBL" id="CAAALY010245315">
    <property type="protein sequence ID" value="VEL33186.1"/>
    <property type="molecule type" value="Genomic_DNA"/>
</dbReference>
<gene>
    <name evidence="1" type="ORF">PXEA_LOCUS26626</name>
</gene>
<proteinExistence type="predicted"/>
<reference evidence="1" key="1">
    <citation type="submission" date="2018-11" db="EMBL/GenBank/DDBJ databases">
        <authorList>
            <consortium name="Pathogen Informatics"/>
        </authorList>
    </citation>
    <scope>NUCLEOTIDE SEQUENCE</scope>
</reference>
<comment type="caution">
    <text evidence="1">The sequence shown here is derived from an EMBL/GenBank/DDBJ whole genome shotgun (WGS) entry which is preliminary data.</text>
</comment>
<dbReference type="Proteomes" id="UP000784294">
    <property type="component" value="Unassembled WGS sequence"/>
</dbReference>